<feature type="signal peptide" evidence="1">
    <location>
        <begin position="1"/>
        <end position="19"/>
    </location>
</feature>
<dbReference type="SMART" id="SM00034">
    <property type="entry name" value="CLECT"/>
    <property type="match status" value="1"/>
</dbReference>
<evidence type="ECO:0000313" key="4">
    <source>
        <dbReference type="Proteomes" id="UP000596742"/>
    </source>
</evidence>
<evidence type="ECO:0000313" key="3">
    <source>
        <dbReference type="EMBL" id="VDH98720.1"/>
    </source>
</evidence>
<feature type="chain" id="PRO_5032636994" description="C-type lectin domain-containing protein" evidence="1">
    <location>
        <begin position="20"/>
        <end position="168"/>
    </location>
</feature>
<dbReference type="CDD" id="cd00037">
    <property type="entry name" value="CLECT"/>
    <property type="match status" value="1"/>
</dbReference>
<evidence type="ECO:0000259" key="2">
    <source>
        <dbReference type="PROSITE" id="PS50041"/>
    </source>
</evidence>
<dbReference type="EMBL" id="UYJE01001051">
    <property type="protein sequence ID" value="VDH98720.1"/>
    <property type="molecule type" value="Genomic_DNA"/>
</dbReference>
<reference evidence="3" key="1">
    <citation type="submission" date="2018-11" db="EMBL/GenBank/DDBJ databases">
        <authorList>
            <person name="Alioto T."/>
            <person name="Alioto T."/>
        </authorList>
    </citation>
    <scope>NUCLEOTIDE SEQUENCE</scope>
</reference>
<organism evidence="3 4">
    <name type="scientific">Mytilus galloprovincialis</name>
    <name type="common">Mediterranean mussel</name>
    <dbReference type="NCBI Taxonomy" id="29158"/>
    <lineage>
        <taxon>Eukaryota</taxon>
        <taxon>Metazoa</taxon>
        <taxon>Spiralia</taxon>
        <taxon>Lophotrochozoa</taxon>
        <taxon>Mollusca</taxon>
        <taxon>Bivalvia</taxon>
        <taxon>Autobranchia</taxon>
        <taxon>Pteriomorphia</taxon>
        <taxon>Mytilida</taxon>
        <taxon>Mytiloidea</taxon>
        <taxon>Mytilidae</taxon>
        <taxon>Mytilinae</taxon>
        <taxon>Mytilus</taxon>
    </lineage>
</organism>
<dbReference type="PROSITE" id="PS50041">
    <property type="entry name" value="C_TYPE_LECTIN_2"/>
    <property type="match status" value="1"/>
</dbReference>
<keyword evidence="1" id="KW-0732">Signal</keyword>
<dbReference type="InterPro" id="IPR016186">
    <property type="entry name" value="C-type_lectin-like/link_sf"/>
</dbReference>
<dbReference type="InterPro" id="IPR050111">
    <property type="entry name" value="C-type_lectin/snaclec_domain"/>
</dbReference>
<dbReference type="OrthoDB" id="6118498at2759"/>
<name>A0A8B6C2M8_MYTGA</name>
<keyword evidence="4" id="KW-1185">Reference proteome</keyword>
<dbReference type="SUPFAM" id="SSF56436">
    <property type="entry name" value="C-type lectin-like"/>
    <property type="match status" value="1"/>
</dbReference>
<proteinExistence type="predicted"/>
<dbReference type="PANTHER" id="PTHR22803">
    <property type="entry name" value="MANNOSE, PHOSPHOLIPASE, LECTIN RECEPTOR RELATED"/>
    <property type="match status" value="1"/>
</dbReference>
<dbReference type="InterPro" id="IPR016187">
    <property type="entry name" value="CTDL_fold"/>
</dbReference>
<gene>
    <name evidence="3" type="ORF">MGAL_10B020059</name>
</gene>
<feature type="domain" description="C-type lectin" evidence="2">
    <location>
        <begin position="28"/>
        <end position="149"/>
    </location>
</feature>
<dbReference type="Gene3D" id="3.10.100.10">
    <property type="entry name" value="Mannose-Binding Protein A, subunit A"/>
    <property type="match status" value="1"/>
</dbReference>
<dbReference type="AlphaFoldDB" id="A0A8B6C2M8"/>
<accession>A0A8B6C2M8</accession>
<sequence length="168" mass="18917">MGNLTLHLLLCVFVVICTAKCPKDWAEVGNECLMFSYDRQTWSGAQAFCRSQLSYLASDDTAAKHTFIRQALSVLDGAKIKDFFIGGNDRVFEGQWRWLETGMPITKFTAWAPNSPSTNMTLAMKQNCMMLTWVDNDVYWTDHDCSDRRGHFICEKPVSSVTSAPVVG</sequence>
<dbReference type="Proteomes" id="UP000596742">
    <property type="component" value="Unassembled WGS sequence"/>
</dbReference>
<dbReference type="Pfam" id="PF00059">
    <property type="entry name" value="Lectin_C"/>
    <property type="match status" value="1"/>
</dbReference>
<evidence type="ECO:0000256" key="1">
    <source>
        <dbReference type="SAM" id="SignalP"/>
    </source>
</evidence>
<comment type="caution">
    <text evidence="3">The sequence shown here is derived from an EMBL/GenBank/DDBJ whole genome shotgun (WGS) entry which is preliminary data.</text>
</comment>
<dbReference type="InterPro" id="IPR001304">
    <property type="entry name" value="C-type_lectin-like"/>
</dbReference>
<protein>
    <recommendedName>
        <fullName evidence="2">C-type lectin domain-containing protein</fullName>
    </recommendedName>
</protein>